<feature type="compositionally biased region" description="Basic residues" evidence="1">
    <location>
        <begin position="205"/>
        <end position="214"/>
    </location>
</feature>
<keyword evidence="2" id="KW-0472">Membrane</keyword>
<evidence type="ECO:0000313" key="3">
    <source>
        <dbReference type="EMBL" id="KAK9039154.1"/>
    </source>
</evidence>
<keyword evidence="4" id="KW-1185">Reference proteome</keyword>
<reference evidence="3 4" key="1">
    <citation type="journal article" date="2024" name="G3 (Bethesda)">
        <title>Genome assembly of Hibiscus sabdariffa L. provides insights into metabolisms of medicinal natural products.</title>
        <authorList>
            <person name="Kim T."/>
        </authorList>
    </citation>
    <scope>NUCLEOTIDE SEQUENCE [LARGE SCALE GENOMIC DNA]</scope>
    <source>
        <strain evidence="3">TK-2024</strain>
        <tissue evidence="3">Old leaves</tissue>
    </source>
</reference>
<name>A0ABR2TPG1_9ROSI</name>
<gene>
    <name evidence="3" type="ORF">V6N11_023990</name>
</gene>
<feature type="transmembrane region" description="Helical" evidence="2">
    <location>
        <begin position="22"/>
        <end position="43"/>
    </location>
</feature>
<dbReference type="EMBL" id="JBBPBN010000005">
    <property type="protein sequence ID" value="KAK9039154.1"/>
    <property type="molecule type" value="Genomic_DNA"/>
</dbReference>
<evidence type="ECO:0000256" key="2">
    <source>
        <dbReference type="SAM" id="Phobius"/>
    </source>
</evidence>
<dbReference type="Proteomes" id="UP001396334">
    <property type="component" value="Unassembled WGS sequence"/>
</dbReference>
<accession>A0ABR2TPG1</accession>
<feature type="region of interest" description="Disordered" evidence="1">
    <location>
        <begin position="198"/>
        <end position="229"/>
    </location>
</feature>
<evidence type="ECO:0000313" key="4">
    <source>
        <dbReference type="Proteomes" id="UP001396334"/>
    </source>
</evidence>
<sequence>MKRLLQQCSGSFGRFDCCDYGLWRWGCYAGLGIYFLWTISGFLSPVLKDGKILVQPPREVLDLRAKQWDNALLGSFLGKSPPLGVFQRTVNKLWGREGSVEIRREVHSQVEHVVGVSKDVVVPTQQENTDAIGVVSNKQVNDDVTGHELDMLGQGNDDIVSDVVGVNKFVALCDAVEQDGAIRPVRVTAGGVVDLMERLKPKEKGGKKKGKGRGVGKDRGLKDGASPGC</sequence>
<proteinExistence type="predicted"/>
<organism evidence="3 4">
    <name type="scientific">Hibiscus sabdariffa</name>
    <name type="common">roselle</name>
    <dbReference type="NCBI Taxonomy" id="183260"/>
    <lineage>
        <taxon>Eukaryota</taxon>
        <taxon>Viridiplantae</taxon>
        <taxon>Streptophyta</taxon>
        <taxon>Embryophyta</taxon>
        <taxon>Tracheophyta</taxon>
        <taxon>Spermatophyta</taxon>
        <taxon>Magnoliopsida</taxon>
        <taxon>eudicotyledons</taxon>
        <taxon>Gunneridae</taxon>
        <taxon>Pentapetalae</taxon>
        <taxon>rosids</taxon>
        <taxon>malvids</taxon>
        <taxon>Malvales</taxon>
        <taxon>Malvaceae</taxon>
        <taxon>Malvoideae</taxon>
        <taxon>Hibiscus</taxon>
    </lineage>
</organism>
<evidence type="ECO:0000256" key="1">
    <source>
        <dbReference type="SAM" id="MobiDB-lite"/>
    </source>
</evidence>
<keyword evidence="2" id="KW-1133">Transmembrane helix</keyword>
<comment type="caution">
    <text evidence="3">The sequence shown here is derived from an EMBL/GenBank/DDBJ whole genome shotgun (WGS) entry which is preliminary data.</text>
</comment>
<protein>
    <submittedName>
        <fullName evidence="3">Uncharacterized protein</fullName>
    </submittedName>
</protein>
<keyword evidence="2" id="KW-0812">Transmembrane</keyword>